<feature type="region of interest" description="Disordered" evidence="1">
    <location>
        <begin position="350"/>
        <end position="437"/>
    </location>
</feature>
<dbReference type="EMBL" id="AGVO01000129">
    <property type="protein sequence ID" value="EHI50105.1"/>
    <property type="molecule type" value="Genomic_DNA"/>
</dbReference>
<feature type="region of interest" description="Disordered" evidence="1">
    <location>
        <begin position="258"/>
        <end position="326"/>
    </location>
</feature>
<feature type="region of interest" description="Disordered" evidence="1">
    <location>
        <begin position="482"/>
        <end position="504"/>
    </location>
</feature>
<feature type="compositionally biased region" description="Basic and acidic residues" evidence="1">
    <location>
        <begin position="366"/>
        <end position="375"/>
    </location>
</feature>
<accession>A0ABN0DU40</accession>
<protein>
    <submittedName>
        <fullName evidence="2">Mobilization relaxase</fullName>
    </submittedName>
</protein>
<name>A0ABN0DU40_AERSS</name>
<evidence type="ECO:0000313" key="3">
    <source>
        <dbReference type="Proteomes" id="UP000006428"/>
    </source>
</evidence>
<keyword evidence="3" id="KW-1185">Reference proteome</keyword>
<organism evidence="2 3">
    <name type="scientific">Aeromonas salmonicida subsp. salmonicida 01-B526</name>
    <dbReference type="NCBI Taxonomy" id="1076135"/>
    <lineage>
        <taxon>Bacteria</taxon>
        <taxon>Pseudomonadati</taxon>
        <taxon>Pseudomonadota</taxon>
        <taxon>Gammaproteobacteria</taxon>
        <taxon>Aeromonadales</taxon>
        <taxon>Aeromonadaceae</taxon>
        <taxon>Aeromonas</taxon>
    </lineage>
</organism>
<gene>
    <name evidence="2" type="ORF">IYQ_23435</name>
</gene>
<proteinExistence type="predicted"/>
<feature type="compositionally biased region" description="Basic and acidic residues" evidence="1">
    <location>
        <begin position="275"/>
        <end position="312"/>
    </location>
</feature>
<sequence length="550" mass="59515">MLIKFLSHGTGSGARASAYLMGSHDHTGAPRAGVAVQRGDPVLFAAVADSLPFQHRYASAVISWATEEAPTADEITAVLEDFEAVAFAGLEPEDVHLTAVQHDEPDGGVHVHILIPRVHLGTGKSFNPAPPGHRKAFDAVRDKHNHEKGWARPDDPLRARLLRPDFEAFKDKSDKSAIKKQITEHLLGAAAQGVISNAAELQDYLQTSLGCEITRTGADYTSIKPEGYPKAIRLTGELYGSSWTAERTLEREAQTAARAGIGRGGEVSESGARQAQERLRDACGRRAEYNRGRYPGRDKGIAQTDHRLDRPIEGGLGAGPERGQHPQADLQRLAQSLAVRGMHLRGDRAGELGGIELDGQRGSAVEQRDQQRESHAGAASGRSELRPGGWQELHPRSDIGKNVRNAKWQDGGGDQVNDRIRTPTDRAAGADGAAAPQRDDGLAAAALRATDVFGELAKAVGEHLGRVRDALRQLTHRIRGLGEEHKERASQHGPEFGPDQPGYRSSTWVIEQQCGRSQELAGELDQGAALIADRAAELRKEQRRDRGLSM</sequence>
<evidence type="ECO:0000256" key="1">
    <source>
        <dbReference type="SAM" id="MobiDB-lite"/>
    </source>
</evidence>
<evidence type="ECO:0000313" key="2">
    <source>
        <dbReference type="EMBL" id="EHI50105.1"/>
    </source>
</evidence>
<comment type="caution">
    <text evidence="2">The sequence shown here is derived from an EMBL/GenBank/DDBJ whole genome shotgun (WGS) entry which is preliminary data.</text>
</comment>
<reference evidence="2 3" key="1">
    <citation type="journal article" date="2012" name="Front. Microbiol.">
        <title>Draft Genome Sequence of the Virulent Strain 01-B526 of the Fish Pathogen Aeromonas salmonicida.</title>
        <authorList>
            <person name="Charette S.J."/>
            <person name="Brochu F."/>
            <person name="Boyle B."/>
            <person name="Filion G."/>
            <person name="Tanaka K.H."/>
            <person name="Derome N."/>
        </authorList>
    </citation>
    <scope>NUCLEOTIDE SEQUENCE [LARGE SCALE GENOMIC DNA]</scope>
    <source>
        <strain evidence="2 3">01-B526</strain>
    </source>
</reference>
<feature type="compositionally biased region" description="Low complexity" evidence="1">
    <location>
        <begin position="425"/>
        <end position="437"/>
    </location>
</feature>
<dbReference type="Proteomes" id="UP000006428">
    <property type="component" value="Unassembled WGS sequence"/>
</dbReference>